<evidence type="ECO:0000256" key="4">
    <source>
        <dbReference type="ARBA" id="ARBA00011881"/>
    </source>
</evidence>
<evidence type="ECO:0000256" key="7">
    <source>
        <dbReference type="PIRSR" id="PIRSR600895-51"/>
    </source>
</evidence>
<evidence type="ECO:0000256" key="8">
    <source>
        <dbReference type="RuleBase" id="RU361270"/>
    </source>
</evidence>
<dbReference type="InterPro" id="IPR023416">
    <property type="entry name" value="Transthyretin/HIU_hydrolase_d"/>
</dbReference>
<evidence type="ECO:0000256" key="2">
    <source>
        <dbReference type="ARBA" id="ARBA00002704"/>
    </source>
</evidence>
<gene>
    <name evidence="10" type="ORF">SAMN04489726_7591</name>
</gene>
<dbReference type="Proteomes" id="UP000183376">
    <property type="component" value="Chromosome I"/>
</dbReference>
<dbReference type="InterPro" id="IPR014306">
    <property type="entry name" value="Hydroxyisourate_hydrolase"/>
</dbReference>
<dbReference type="RefSeq" id="WP_030428457.1">
    <property type="nucleotide sequence ID" value="NZ_JOEF01000004.1"/>
</dbReference>
<accession>A0A1H0D4W1</accession>
<dbReference type="PANTHER" id="PTHR10395:SF7">
    <property type="entry name" value="5-HYDROXYISOURATE HYDROLASE"/>
    <property type="match status" value="1"/>
</dbReference>
<comment type="catalytic activity">
    <reaction evidence="1 8">
        <text>5-hydroxyisourate + H2O = 5-hydroxy-2-oxo-4-ureido-2,5-dihydro-1H-imidazole-5-carboxylate + H(+)</text>
        <dbReference type="Rhea" id="RHEA:23736"/>
        <dbReference type="ChEBI" id="CHEBI:15377"/>
        <dbReference type="ChEBI" id="CHEBI:15378"/>
        <dbReference type="ChEBI" id="CHEBI:18072"/>
        <dbReference type="ChEBI" id="CHEBI:58639"/>
        <dbReference type="EC" id="3.5.2.17"/>
    </reaction>
</comment>
<dbReference type="EC" id="3.5.2.17" evidence="8"/>
<reference evidence="10 11" key="1">
    <citation type="submission" date="2016-10" db="EMBL/GenBank/DDBJ databases">
        <authorList>
            <person name="de Groot N.N."/>
        </authorList>
    </citation>
    <scope>NUCLEOTIDE SEQUENCE [LARGE SCALE GENOMIC DNA]</scope>
    <source>
        <strain evidence="10 11">DSM 44149</strain>
    </source>
</reference>
<evidence type="ECO:0000313" key="10">
    <source>
        <dbReference type="EMBL" id="SDN65178.1"/>
    </source>
</evidence>
<dbReference type="SMART" id="SM00095">
    <property type="entry name" value="TR_THY"/>
    <property type="match status" value="1"/>
</dbReference>
<feature type="binding site" evidence="7">
    <location>
        <position position="6"/>
    </location>
    <ligand>
        <name>substrate</name>
    </ligand>
</feature>
<comment type="similarity">
    <text evidence="3 8">Belongs to the transthyretin family. 5-hydroxyisourate hydrolase subfamily.</text>
</comment>
<dbReference type="GO" id="GO:0033971">
    <property type="term" value="F:hydroxyisourate hydrolase activity"/>
    <property type="evidence" value="ECO:0007669"/>
    <property type="project" value="UniProtKB-EC"/>
</dbReference>
<evidence type="ECO:0000256" key="5">
    <source>
        <dbReference type="ARBA" id="ARBA00022631"/>
    </source>
</evidence>
<keyword evidence="11" id="KW-1185">Reference proteome</keyword>
<feature type="domain" description="Transthyretin/hydroxyisourate hydrolase" evidence="9">
    <location>
        <begin position="1"/>
        <end position="110"/>
    </location>
</feature>
<dbReference type="OrthoDB" id="9792386at2"/>
<evidence type="ECO:0000259" key="9">
    <source>
        <dbReference type="SMART" id="SM00095"/>
    </source>
</evidence>
<proteinExistence type="inferred from homology"/>
<dbReference type="PRINTS" id="PR00189">
    <property type="entry name" value="TRNSTHYRETIN"/>
</dbReference>
<dbReference type="InterPro" id="IPR023418">
    <property type="entry name" value="Thyroxine_BS"/>
</dbReference>
<feature type="binding site" evidence="7">
    <location>
        <position position="44"/>
    </location>
    <ligand>
        <name>substrate</name>
    </ligand>
</feature>
<dbReference type="NCBIfam" id="TIGR02962">
    <property type="entry name" value="hdxy_isourate"/>
    <property type="match status" value="1"/>
</dbReference>
<dbReference type="PANTHER" id="PTHR10395">
    <property type="entry name" value="URICASE AND TRANSTHYRETIN-RELATED"/>
    <property type="match status" value="1"/>
</dbReference>
<dbReference type="PROSITE" id="PS00768">
    <property type="entry name" value="TRANSTHYRETIN_1"/>
    <property type="match status" value="1"/>
</dbReference>
<dbReference type="CDD" id="cd05822">
    <property type="entry name" value="TLP_HIUase"/>
    <property type="match status" value="1"/>
</dbReference>
<keyword evidence="6 8" id="KW-0378">Hydrolase</keyword>
<evidence type="ECO:0000313" key="11">
    <source>
        <dbReference type="Proteomes" id="UP000183376"/>
    </source>
</evidence>
<keyword evidence="5 8" id="KW-0659">Purine metabolism</keyword>
<dbReference type="SUPFAM" id="SSF49472">
    <property type="entry name" value="Transthyretin (synonym: prealbumin)"/>
    <property type="match status" value="1"/>
</dbReference>
<dbReference type="Gene3D" id="2.60.40.180">
    <property type="entry name" value="Transthyretin/hydroxyisourate hydrolase domain"/>
    <property type="match status" value="1"/>
</dbReference>
<dbReference type="InterPro" id="IPR000895">
    <property type="entry name" value="Transthyretin/HIU_hydrolase"/>
</dbReference>
<dbReference type="Pfam" id="PF00576">
    <property type="entry name" value="Transthyretin"/>
    <property type="match status" value="1"/>
</dbReference>
<comment type="subunit">
    <text evidence="4 8">Homotetramer.</text>
</comment>
<organism evidence="10 11">
    <name type="scientific">Allokutzneria albata</name>
    <name type="common">Kibdelosporangium albatum</name>
    <dbReference type="NCBI Taxonomy" id="211114"/>
    <lineage>
        <taxon>Bacteria</taxon>
        <taxon>Bacillati</taxon>
        <taxon>Actinomycetota</taxon>
        <taxon>Actinomycetes</taxon>
        <taxon>Pseudonocardiales</taxon>
        <taxon>Pseudonocardiaceae</taxon>
        <taxon>Allokutzneria</taxon>
    </lineage>
</organism>
<dbReference type="STRING" id="211114.SAMN04489726_7591"/>
<evidence type="ECO:0000256" key="6">
    <source>
        <dbReference type="ARBA" id="ARBA00022801"/>
    </source>
</evidence>
<dbReference type="InterPro" id="IPR036817">
    <property type="entry name" value="Transthyretin/HIU_hydrolase_sf"/>
</dbReference>
<evidence type="ECO:0000256" key="3">
    <source>
        <dbReference type="ARBA" id="ARBA00009850"/>
    </source>
</evidence>
<comment type="function">
    <text evidence="2">Catalyzes the hydrolysis of 5-hydroxyisourate (HIU) to 2-oxo-4-hydroxy-4-carboxy-5-ureidoimidazoline (OHCU).</text>
</comment>
<dbReference type="GO" id="GO:0006144">
    <property type="term" value="P:purine nucleobase metabolic process"/>
    <property type="evidence" value="ECO:0007669"/>
    <property type="project" value="UniProtKB-KW"/>
</dbReference>
<name>A0A1H0D4W1_ALLAB</name>
<sequence>MSLSTHVLDTNSGMPAAGMAVRLERLSGTDWEPLAAEKTNSDGRIAGWGPSVEVPPATYRLVFETADYLTSQGLPVFFPEVTISFVITDGGRHHHVPLLLSPYAYSTYRGS</sequence>
<evidence type="ECO:0000256" key="1">
    <source>
        <dbReference type="ARBA" id="ARBA00001043"/>
    </source>
</evidence>
<feature type="binding site" evidence="7">
    <location>
        <position position="108"/>
    </location>
    <ligand>
        <name>substrate</name>
    </ligand>
</feature>
<dbReference type="EMBL" id="LT629701">
    <property type="protein sequence ID" value="SDN65178.1"/>
    <property type="molecule type" value="Genomic_DNA"/>
</dbReference>
<dbReference type="AlphaFoldDB" id="A0A1H0D4W1"/>
<protein>
    <recommendedName>
        <fullName evidence="8">5-hydroxyisourate hydrolase</fullName>
        <shortName evidence="8">HIU hydrolase</shortName>
        <shortName evidence="8">HIUHase</shortName>
        <ecNumber evidence="8">3.5.2.17</ecNumber>
    </recommendedName>
</protein>
<dbReference type="eggNOG" id="COG2351">
    <property type="taxonomic scope" value="Bacteria"/>
</dbReference>